<name>A0A6L8KDZ5_9BURK</name>
<reference evidence="4 5" key="1">
    <citation type="submission" date="2019-12" db="EMBL/GenBank/DDBJ databases">
        <title>Novel species isolated from a subtropical stream in China.</title>
        <authorList>
            <person name="Lu H."/>
        </authorList>
    </citation>
    <scope>NUCLEOTIDE SEQUENCE [LARGE SCALE GENOMIC DNA]</scope>
    <source>
        <strain evidence="4 5">FT135W</strain>
    </source>
</reference>
<dbReference type="RefSeq" id="WP_161006158.1">
    <property type="nucleotide sequence ID" value="NZ_WWCN01000004.1"/>
</dbReference>
<dbReference type="Gene3D" id="3.40.190.10">
    <property type="entry name" value="Periplasmic binding protein-like II"/>
    <property type="match status" value="2"/>
</dbReference>
<dbReference type="Proteomes" id="UP000479335">
    <property type="component" value="Unassembled WGS sequence"/>
</dbReference>
<feature type="chain" id="PRO_5026784273" evidence="2">
    <location>
        <begin position="28"/>
        <end position="252"/>
    </location>
</feature>
<protein>
    <submittedName>
        <fullName evidence="4">Transporter substrate-binding domain-containing protein</fullName>
    </submittedName>
</protein>
<evidence type="ECO:0000313" key="4">
    <source>
        <dbReference type="EMBL" id="MYM22661.1"/>
    </source>
</evidence>
<proteinExistence type="predicted"/>
<dbReference type="SUPFAM" id="SSF53850">
    <property type="entry name" value="Periplasmic binding protein-like II"/>
    <property type="match status" value="1"/>
</dbReference>
<feature type="signal peptide" evidence="2">
    <location>
        <begin position="1"/>
        <end position="27"/>
    </location>
</feature>
<keyword evidence="5" id="KW-1185">Reference proteome</keyword>
<organism evidence="4 5">
    <name type="scientific">Duganella flavida</name>
    <dbReference type="NCBI Taxonomy" id="2692175"/>
    <lineage>
        <taxon>Bacteria</taxon>
        <taxon>Pseudomonadati</taxon>
        <taxon>Pseudomonadota</taxon>
        <taxon>Betaproteobacteria</taxon>
        <taxon>Burkholderiales</taxon>
        <taxon>Oxalobacteraceae</taxon>
        <taxon>Telluria group</taxon>
        <taxon>Duganella</taxon>
    </lineage>
</organism>
<dbReference type="PANTHER" id="PTHR35936">
    <property type="entry name" value="MEMBRANE-BOUND LYTIC MUREIN TRANSGLYCOSYLASE F"/>
    <property type="match status" value="1"/>
</dbReference>
<keyword evidence="1 2" id="KW-0732">Signal</keyword>
<dbReference type="InterPro" id="IPR001638">
    <property type="entry name" value="Solute-binding_3/MltF_N"/>
</dbReference>
<evidence type="ECO:0000313" key="5">
    <source>
        <dbReference type="Proteomes" id="UP000479335"/>
    </source>
</evidence>
<dbReference type="EMBL" id="WWCN01000004">
    <property type="protein sequence ID" value="MYM22661.1"/>
    <property type="molecule type" value="Genomic_DNA"/>
</dbReference>
<feature type="domain" description="Solute-binding protein family 3/N-terminal" evidence="3">
    <location>
        <begin position="29"/>
        <end position="248"/>
    </location>
</feature>
<evidence type="ECO:0000256" key="2">
    <source>
        <dbReference type="SAM" id="SignalP"/>
    </source>
</evidence>
<accession>A0A6L8KDZ5</accession>
<dbReference type="AlphaFoldDB" id="A0A6L8KDZ5"/>
<sequence>MRRTTDIATSIMLTMLVVSAFNSDAHAEQIVFSVSNDKAPPLAFFGPNGEITGILKDFGDEIARELGMQAKFVALPRRRLRLALADGSVDAICHSKPAWIPVPLNWSHPLLPNQNFILGGVGVAPISSALALKGEKIGTVMGYQYPELEQVLGKDFLRDDSPSVEIAIKKLMAARFRYVIVDKLSLEYRTKSHPEMATLLRLKVSEFSAMCGFSKSSKISFERMNAAVDSLIARGRFHRIISNYVSASDGRD</sequence>
<dbReference type="Pfam" id="PF00497">
    <property type="entry name" value="SBP_bac_3"/>
    <property type="match status" value="1"/>
</dbReference>
<comment type="caution">
    <text evidence="4">The sequence shown here is derived from an EMBL/GenBank/DDBJ whole genome shotgun (WGS) entry which is preliminary data.</text>
</comment>
<gene>
    <name evidence="4" type="ORF">GTP46_08380</name>
</gene>
<evidence type="ECO:0000256" key="1">
    <source>
        <dbReference type="ARBA" id="ARBA00022729"/>
    </source>
</evidence>
<evidence type="ECO:0000259" key="3">
    <source>
        <dbReference type="SMART" id="SM00062"/>
    </source>
</evidence>
<dbReference type="PANTHER" id="PTHR35936:SF6">
    <property type="entry name" value="AMINO ACID ABC TRANSPORTER SUBSTRATE-BINDING PAAT FAMILY PROTEIN"/>
    <property type="match status" value="1"/>
</dbReference>
<dbReference type="SMART" id="SM00062">
    <property type="entry name" value="PBPb"/>
    <property type="match status" value="1"/>
</dbReference>